<protein>
    <submittedName>
        <fullName evidence="1">Uncharacterized protein</fullName>
    </submittedName>
</protein>
<dbReference type="KEGG" id="vg:80456998"/>
<name>A0A7T3TKZ6_9CAUD</name>
<dbReference type="Proteomes" id="UP000595249">
    <property type="component" value="Segment"/>
</dbReference>
<accession>A0A7T3TKZ6</accession>
<evidence type="ECO:0000313" key="1">
    <source>
        <dbReference type="EMBL" id="QPX75010.1"/>
    </source>
</evidence>
<dbReference type="RefSeq" id="YP_010774097.1">
    <property type="nucleotide sequence ID" value="NC_074751.1"/>
</dbReference>
<dbReference type="EMBL" id="MW021761">
    <property type="protein sequence ID" value="QPX75010.1"/>
    <property type="molecule type" value="Genomic_DNA"/>
</dbReference>
<sequence length="71" mass="7945">MEKMKRIGSSTIERHTVTFYSGKNAVGAYCVIAKCTTRDNKRLSATGKSVSQAIDFLVSEIHRHEKMRAAK</sequence>
<dbReference type="GeneID" id="80456998"/>
<keyword evidence="2" id="KW-1185">Reference proteome</keyword>
<evidence type="ECO:0000313" key="2">
    <source>
        <dbReference type="Proteomes" id="UP000595249"/>
    </source>
</evidence>
<organism evidence="1 2">
    <name type="scientific">Serratia phage vB_SmaS_Rovert</name>
    <dbReference type="NCBI Taxonomy" id="2777363"/>
    <lineage>
        <taxon>Viruses</taxon>
        <taxon>Duplodnaviria</taxon>
        <taxon>Heunggongvirae</taxon>
        <taxon>Uroviricota</taxon>
        <taxon>Caudoviricetes</taxon>
        <taxon>Rovertvirus</taxon>
        <taxon>Rovertvirus rovert</taxon>
    </lineage>
</organism>
<proteinExistence type="predicted"/>
<reference evidence="1 2" key="1">
    <citation type="submission" date="2020-09" db="EMBL/GenBank/DDBJ databases">
        <authorList>
            <person name="Marshall N."/>
            <person name="Wilson M.E."/>
            <person name="Walker J.K."/>
            <person name="Johnson L."/>
            <person name="Sharma R."/>
            <person name="Carr E."/>
            <person name="Grose J.H."/>
        </authorList>
    </citation>
    <scope>NUCLEOTIDE SEQUENCE [LARGE SCALE GENOMIC DNA]</scope>
</reference>